<feature type="compositionally biased region" description="Basic and acidic residues" evidence="1">
    <location>
        <begin position="100"/>
        <end position="109"/>
    </location>
</feature>
<gene>
    <name evidence="2" type="ORF">GY24_12070</name>
</gene>
<proteinExistence type="predicted"/>
<keyword evidence="3" id="KW-1185">Reference proteome</keyword>
<accession>A0ABX5AV73</accession>
<feature type="compositionally biased region" description="Basic and acidic residues" evidence="1">
    <location>
        <begin position="78"/>
        <end position="90"/>
    </location>
</feature>
<protein>
    <submittedName>
        <fullName evidence="2">Uncharacterized protein</fullName>
    </submittedName>
</protein>
<evidence type="ECO:0000313" key="2">
    <source>
        <dbReference type="EMBL" id="PPL16950.1"/>
    </source>
</evidence>
<name>A0ABX5AV73_9MICO</name>
<dbReference type="Proteomes" id="UP000237755">
    <property type="component" value="Unassembled WGS sequence"/>
</dbReference>
<evidence type="ECO:0000313" key="3">
    <source>
        <dbReference type="Proteomes" id="UP000237755"/>
    </source>
</evidence>
<evidence type="ECO:0000256" key="1">
    <source>
        <dbReference type="SAM" id="MobiDB-lite"/>
    </source>
</evidence>
<feature type="region of interest" description="Disordered" evidence="1">
    <location>
        <begin position="78"/>
        <end position="109"/>
    </location>
</feature>
<dbReference type="EMBL" id="MPZN01000041">
    <property type="protein sequence ID" value="PPL16950.1"/>
    <property type="molecule type" value="Genomic_DNA"/>
</dbReference>
<comment type="caution">
    <text evidence="2">The sequence shown here is derived from an EMBL/GenBank/DDBJ whole genome shotgun (WGS) entry which is preliminary data.</text>
</comment>
<reference evidence="2 3" key="1">
    <citation type="journal article" date="2008" name="Int. J. Syst. Evol. Microbiol.">
        <title>Leifsonia pindariensis sp. nov., isolated from the Pindari glacier of the Indian Himalayas, and emended description of the genus Leifsonia.</title>
        <authorList>
            <person name="Reddy G.S."/>
            <person name="Prabagaran S.R."/>
            <person name="Shivaji S."/>
        </authorList>
    </citation>
    <scope>NUCLEOTIDE SEQUENCE [LARGE SCALE GENOMIC DNA]</scope>
    <source>
        <strain evidence="2 3">PON 10</strain>
    </source>
</reference>
<dbReference type="RefSeq" id="WP_104476102.1">
    <property type="nucleotide sequence ID" value="NZ_MPZN01000041.1"/>
</dbReference>
<organism evidence="2 3">
    <name type="scientific">Microterricola pindariensis</name>
    <dbReference type="NCBI Taxonomy" id="478010"/>
    <lineage>
        <taxon>Bacteria</taxon>
        <taxon>Bacillati</taxon>
        <taxon>Actinomycetota</taxon>
        <taxon>Actinomycetes</taxon>
        <taxon>Micrococcales</taxon>
        <taxon>Microbacteriaceae</taxon>
        <taxon>Microterricola</taxon>
    </lineage>
</organism>
<sequence length="109" mass="12191">MSRDNVTQSEENAFVRFFEKVNRQVEKAIGSPPISEAGGEEEVPVALRTCPLCGHQMREHVIDESTSNVLVRCPIPEEERRPSPARHDPLGELGMPASAERLEKLAKRD</sequence>